<feature type="transmembrane region" description="Helical" evidence="16">
    <location>
        <begin position="432"/>
        <end position="451"/>
    </location>
</feature>
<dbReference type="RefSeq" id="WP_085471611.1">
    <property type="nucleotide sequence ID" value="NZ_FXAU01000001.1"/>
</dbReference>
<dbReference type="GO" id="GO:0031402">
    <property type="term" value="F:sodium ion binding"/>
    <property type="evidence" value="ECO:0007669"/>
    <property type="project" value="UniProtKB-UniRule"/>
</dbReference>
<evidence type="ECO:0000256" key="9">
    <source>
        <dbReference type="ARBA" id="ARBA00023065"/>
    </source>
</evidence>
<feature type="transmembrane region" description="Helical" evidence="16">
    <location>
        <begin position="272"/>
        <end position="296"/>
    </location>
</feature>
<evidence type="ECO:0000256" key="6">
    <source>
        <dbReference type="ARBA" id="ARBA00022847"/>
    </source>
</evidence>
<evidence type="ECO:0000256" key="10">
    <source>
        <dbReference type="ARBA" id="ARBA00023136"/>
    </source>
</evidence>
<dbReference type="PANTHER" id="PTHR48086">
    <property type="entry name" value="SODIUM/PROLINE SYMPORTER-RELATED"/>
    <property type="match status" value="1"/>
</dbReference>
<keyword evidence="3 16" id="KW-0813">Transport</keyword>
<comment type="function">
    <text evidence="16">Catalyzes the sodium-dependent uptake of extracellular L-proline.</text>
</comment>
<sequence>MNVYELISIGLYMLLMILIGVYSYRKSTSNSDEFLIGGRKMGAAVTALSAGAADMSGWLLMGLPGAMYISGLSASWIAIGLTIGAFLNYILVAPRLRAYTEVASNSITIPVFLENRFKDKSQVLKITSSLFILIFFTLYTSAGMVSGGRLFESAFGIDYHTGLLATSFVVVLYTFLGGFLAVSLTDFVQGTIMVLALVIVPIVLFTELGGVAQTFEIIATKDPIYLQLFQGTTAISIISLLAWGLGYFGQPHILVRFMAIDKIGDLTKARRIGITWMIFTVGGALLVGLVGIAYLYQFDPERMQLFDGSKEHAETIFIHLSRILFHPLIGGFLLSAILAAVMSTISSQLLVTSSSLTEDIYRAFINKNASGKNLLIMSRLSVLIVAAIAYILSISPQDSILNLVGNAWAGFGAAFGPVILLSLLWRKSTKWGALSGMLIGGVTVLLWVYVPHDYKEVYEIIPGFVLALLTNILVSLLTQQTDPTIDAEFDEVDRLVQKG</sequence>
<feature type="transmembrane region" description="Helical" evidence="16">
    <location>
        <begin position="224"/>
        <end position="248"/>
    </location>
</feature>
<evidence type="ECO:0000256" key="14">
    <source>
        <dbReference type="ARBA" id="ARBA00082709"/>
    </source>
</evidence>
<dbReference type="PROSITE" id="PS50283">
    <property type="entry name" value="NA_SOLUT_SYMP_3"/>
    <property type="match status" value="1"/>
</dbReference>
<dbReference type="InterPro" id="IPR001734">
    <property type="entry name" value="Na/solute_symporter"/>
</dbReference>
<feature type="transmembrane region" description="Helical" evidence="16">
    <location>
        <begin position="67"/>
        <end position="91"/>
    </location>
</feature>
<reference evidence="17 18" key="1">
    <citation type="submission" date="2017-04" db="EMBL/GenBank/DDBJ databases">
        <authorList>
            <person name="Afonso C.L."/>
            <person name="Miller P.J."/>
            <person name="Scott M.A."/>
            <person name="Spackman E."/>
            <person name="Goraichik I."/>
            <person name="Dimitrov K.M."/>
            <person name="Suarez D.L."/>
            <person name="Swayne D.E."/>
        </authorList>
    </citation>
    <scope>NUCLEOTIDE SEQUENCE [LARGE SCALE GENOMIC DNA]</scope>
    <source>
        <strain evidence="17 18">DSM 22418</strain>
    </source>
</reference>
<evidence type="ECO:0000256" key="12">
    <source>
        <dbReference type="ARBA" id="ARBA00033708"/>
    </source>
</evidence>
<dbReference type="InterPro" id="IPR050277">
    <property type="entry name" value="Sodium:Solute_Symporter"/>
</dbReference>
<dbReference type="Proteomes" id="UP000192980">
    <property type="component" value="Unassembled WGS sequence"/>
</dbReference>
<accession>A0A1X7IF97</accession>
<dbReference type="InterPro" id="IPR011851">
    <property type="entry name" value="Na/Pro_symporter"/>
</dbReference>
<keyword evidence="10 16" id="KW-0472">Membrane</keyword>
<dbReference type="NCBIfam" id="TIGR00813">
    <property type="entry name" value="sss"/>
    <property type="match status" value="1"/>
</dbReference>
<feature type="transmembrane region" description="Helical" evidence="16">
    <location>
        <begin position="6"/>
        <end position="24"/>
    </location>
</feature>
<keyword evidence="8 16" id="KW-0915">Sodium</keyword>
<evidence type="ECO:0000313" key="18">
    <source>
        <dbReference type="Proteomes" id="UP000192980"/>
    </source>
</evidence>
<protein>
    <recommendedName>
        <fullName evidence="13 16">Sodium/proline symporter</fullName>
    </recommendedName>
    <alternativeName>
        <fullName evidence="14 16">Proline permease</fullName>
    </alternativeName>
</protein>
<organism evidence="17 18">
    <name type="scientific">Sphingobacterium psychroaquaticum</name>
    <dbReference type="NCBI Taxonomy" id="561061"/>
    <lineage>
        <taxon>Bacteria</taxon>
        <taxon>Pseudomonadati</taxon>
        <taxon>Bacteroidota</taxon>
        <taxon>Sphingobacteriia</taxon>
        <taxon>Sphingobacteriales</taxon>
        <taxon>Sphingobacteriaceae</taxon>
        <taxon>Sphingobacterium</taxon>
    </lineage>
</organism>
<feature type="transmembrane region" description="Helical" evidence="16">
    <location>
        <begin position="192"/>
        <end position="212"/>
    </location>
</feature>
<evidence type="ECO:0000256" key="8">
    <source>
        <dbReference type="ARBA" id="ARBA00023053"/>
    </source>
</evidence>
<keyword evidence="11 16" id="KW-0739">Sodium transport</keyword>
<evidence type="ECO:0000256" key="15">
    <source>
        <dbReference type="RuleBase" id="RU362091"/>
    </source>
</evidence>
<evidence type="ECO:0000256" key="7">
    <source>
        <dbReference type="ARBA" id="ARBA00022989"/>
    </source>
</evidence>
<dbReference type="NCBIfam" id="TIGR02121">
    <property type="entry name" value="Na_Pro_sym"/>
    <property type="match status" value="1"/>
</dbReference>
<dbReference type="GO" id="GO:0015193">
    <property type="term" value="F:L-proline transmembrane transporter activity"/>
    <property type="evidence" value="ECO:0007669"/>
    <property type="project" value="TreeGrafter"/>
</dbReference>
<evidence type="ECO:0000256" key="1">
    <source>
        <dbReference type="ARBA" id="ARBA00004651"/>
    </source>
</evidence>
<feature type="transmembrane region" description="Helical" evidence="16">
    <location>
        <begin position="123"/>
        <end position="142"/>
    </location>
</feature>
<comment type="similarity">
    <text evidence="2 15">Belongs to the sodium:solute symporter (SSF) (TC 2.A.21) family.</text>
</comment>
<dbReference type="PROSITE" id="PS00457">
    <property type="entry name" value="NA_SOLUT_SYMP_2"/>
    <property type="match status" value="1"/>
</dbReference>
<dbReference type="InterPro" id="IPR018212">
    <property type="entry name" value="Na/solute_symporter_CS"/>
</dbReference>
<keyword evidence="5 16" id="KW-0812">Transmembrane</keyword>
<evidence type="ECO:0000256" key="3">
    <source>
        <dbReference type="ARBA" id="ARBA00022448"/>
    </source>
</evidence>
<dbReference type="CDD" id="cd11475">
    <property type="entry name" value="SLC5sbd_PutP"/>
    <property type="match status" value="1"/>
</dbReference>
<evidence type="ECO:0000256" key="5">
    <source>
        <dbReference type="ARBA" id="ARBA00022692"/>
    </source>
</evidence>
<keyword evidence="9 16" id="KW-0406">Ion transport</keyword>
<evidence type="ECO:0000256" key="4">
    <source>
        <dbReference type="ARBA" id="ARBA00022475"/>
    </source>
</evidence>
<feature type="transmembrane region" description="Helical" evidence="16">
    <location>
        <begin position="407"/>
        <end position="425"/>
    </location>
</feature>
<dbReference type="EMBL" id="FXAU01000001">
    <property type="protein sequence ID" value="SMG13380.1"/>
    <property type="molecule type" value="Genomic_DNA"/>
</dbReference>
<evidence type="ECO:0000256" key="2">
    <source>
        <dbReference type="ARBA" id="ARBA00006434"/>
    </source>
</evidence>
<keyword evidence="18" id="KW-1185">Reference proteome</keyword>
<dbReference type="OrthoDB" id="9814523at2"/>
<keyword evidence="7 16" id="KW-1133">Transmembrane helix</keyword>
<keyword evidence="16" id="KW-0029">Amino-acid transport</keyword>
<keyword evidence="4 16" id="KW-1003">Cell membrane</keyword>
<evidence type="ECO:0000313" key="17">
    <source>
        <dbReference type="EMBL" id="SMG13380.1"/>
    </source>
</evidence>
<dbReference type="Gene3D" id="1.20.1730.10">
    <property type="entry name" value="Sodium/glucose cotransporter"/>
    <property type="match status" value="1"/>
</dbReference>
<keyword evidence="6 16" id="KW-0769">Symport</keyword>
<comment type="catalytic activity">
    <reaction evidence="12">
        <text>L-proline(in) + Na(+)(in) = L-proline(out) + Na(+)(out)</text>
        <dbReference type="Rhea" id="RHEA:28967"/>
        <dbReference type="ChEBI" id="CHEBI:29101"/>
        <dbReference type="ChEBI" id="CHEBI:60039"/>
    </reaction>
</comment>
<feature type="transmembrane region" description="Helical" evidence="16">
    <location>
        <begin position="457"/>
        <end position="477"/>
    </location>
</feature>
<feature type="transmembrane region" description="Helical" evidence="16">
    <location>
        <begin position="374"/>
        <end position="395"/>
    </location>
</feature>
<feature type="transmembrane region" description="Helical" evidence="16">
    <location>
        <begin position="316"/>
        <end position="341"/>
    </location>
</feature>
<dbReference type="GO" id="GO:0015824">
    <property type="term" value="P:proline transport"/>
    <property type="evidence" value="ECO:0007669"/>
    <property type="project" value="UniProtKB-UniRule"/>
</dbReference>
<dbReference type="PANTHER" id="PTHR48086:SF3">
    <property type="entry name" value="SODIUM_PROLINE SYMPORTER"/>
    <property type="match status" value="1"/>
</dbReference>
<evidence type="ECO:0000256" key="16">
    <source>
        <dbReference type="RuleBase" id="RU366012"/>
    </source>
</evidence>
<comment type="subcellular location">
    <subcellularLocation>
        <location evidence="1 16">Cell membrane</location>
        <topology evidence="1 16">Multi-pass membrane protein</topology>
    </subcellularLocation>
</comment>
<evidence type="ECO:0000256" key="13">
    <source>
        <dbReference type="ARBA" id="ARBA00067214"/>
    </source>
</evidence>
<dbReference type="InterPro" id="IPR038377">
    <property type="entry name" value="Na/Glc_symporter_sf"/>
</dbReference>
<dbReference type="STRING" id="561061.SAMN05660862_0767"/>
<proteinExistence type="inferred from homology"/>
<dbReference type="FunFam" id="1.20.1730.10:FF:000002">
    <property type="entry name" value="Sodium/proline symporter"/>
    <property type="match status" value="1"/>
</dbReference>
<feature type="transmembrane region" description="Helical" evidence="16">
    <location>
        <begin position="162"/>
        <end position="185"/>
    </location>
</feature>
<dbReference type="Pfam" id="PF00474">
    <property type="entry name" value="SSF"/>
    <property type="match status" value="1"/>
</dbReference>
<dbReference type="GO" id="GO:0005886">
    <property type="term" value="C:plasma membrane"/>
    <property type="evidence" value="ECO:0007669"/>
    <property type="project" value="UniProtKB-SubCell"/>
</dbReference>
<evidence type="ECO:0000256" key="11">
    <source>
        <dbReference type="ARBA" id="ARBA00023201"/>
    </source>
</evidence>
<gene>
    <name evidence="17" type="ORF">SAMN05660862_0767</name>
</gene>
<dbReference type="PROSITE" id="PS00456">
    <property type="entry name" value="NA_SOLUT_SYMP_1"/>
    <property type="match status" value="1"/>
</dbReference>
<name>A0A1X7IF97_9SPHI</name>
<dbReference type="GO" id="GO:0005298">
    <property type="term" value="F:proline:sodium symporter activity"/>
    <property type="evidence" value="ECO:0007669"/>
    <property type="project" value="UniProtKB-UniRule"/>
</dbReference>
<dbReference type="AlphaFoldDB" id="A0A1X7IF97"/>